<accession>A0A1G1WWR8</accession>
<protein>
    <recommendedName>
        <fullName evidence="7">Large ribosomal subunit protein uL11</fullName>
    </recommendedName>
</protein>
<dbReference type="Proteomes" id="UP000177718">
    <property type="component" value="Unassembled WGS sequence"/>
</dbReference>
<evidence type="ECO:0000256" key="8">
    <source>
        <dbReference type="RuleBase" id="RU003978"/>
    </source>
</evidence>
<evidence type="ECO:0000256" key="3">
    <source>
        <dbReference type="ARBA" id="ARBA00022730"/>
    </source>
</evidence>
<evidence type="ECO:0000256" key="9">
    <source>
        <dbReference type="RuleBase" id="RU003979"/>
    </source>
</evidence>
<dbReference type="InterPro" id="IPR020783">
    <property type="entry name" value="Ribosomal_uL11_C"/>
</dbReference>
<dbReference type="PROSITE" id="PS00359">
    <property type="entry name" value="RIBOSOMAL_L11"/>
    <property type="match status" value="1"/>
</dbReference>
<feature type="domain" description="Large ribosomal subunit protein uL11 N-terminal" evidence="11">
    <location>
        <begin position="11"/>
        <end position="68"/>
    </location>
</feature>
<dbReference type="FunFam" id="1.10.10.250:FF:000001">
    <property type="entry name" value="50S ribosomal protein L11"/>
    <property type="match status" value="1"/>
</dbReference>
<dbReference type="InterPro" id="IPR036796">
    <property type="entry name" value="Ribosomal_uL11_N_sf"/>
</dbReference>
<dbReference type="SMART" id="SM00649">
    <property type="entry name" value="RL11"/>
    <property type="match status" value="1"/>
</dbReference>
<keyword evidence="3 7" id="KW-0699">rRNA-binding</keyword>
<comment type="subunit">
    <text evidence="7">Part of the ribosomal stalk of the 50S ribosomal subunit. Interacts with L10 and the large rRNA to form the base of the stalk. L10 forms an elongated spine to which L12 dimers bind in a sequential fashion forming a multimeric L10(L12)X complex.</text>
</comment>
<keyword evidence="5 7" id="KW-0689">Ribosomal protein</keyword>
<dbReference type="InterPro" id="IPR020785">
    <property type="entry name" value="Ribosomal_uL11_CS"/>
</dbReference>
<dbReference type="PANTHER" id="PTHR11661:SF1">
    <property type="entry name" value="LARGE RIBOSOMAL SUBUNIT PROTEIN UL11M"/>
    <property type="match status" value="1"/>
</dbReference>
<keyword evidence="4 7" id="KW-0694">RNA-binding</keyword>
<evidence type="ECO:0000256" key="2">
    <source>
        <dbReference type="ARBA" id="ARBA00022481"/>
    </source>
</evidence>
<dbReference type="InterPro" id="IPR036769">
    <property type="entry name" value="Ribosomal_uL11_C_sf"/>
</dbReference>
<keyword evidence="2 7" id="KW-0488">Methylation</keyword>
<keyword evidence="6 7" id="KW-0687">Ribonucleoprotein</keyword>
<dbReference type="SUPFAM" id="SSF54747">
    <property type="entry name" value="Ribosomal L11/L12e N-terminal domain"/>
    <property type="match status" value="1"/>
</dbReference>
<dbReference type="Gene3D" id="1.10.10.250">
    <property type="entry name" value="Ribosomal protein L11, C-terminal domain"/>
    <property type="match status" value="1"/>
</dbReference>
<dbReference type="InterPro" id="IPR000911">
    <property type="entry name" value="Ribosomal_uL11"/>
</dbReference>
<dbReference type="STRING" id="1802605.A3A61_02770"/>
<dbReference type="NCBIfam" id="TIGR01632">
    <property type="entry name" value="L11_bact"/>
    <property type="match status" value="1"/>
</dbReference>
<dbReference type="Gene3D" id="3.30.1550.10">
    <property type="entry name" value="Ribosomal protein L11/L12, N-terminal domain"/>
    <property type="match status" value="1"/>
</dbReference>
<comment type="function">
    <text evidence="7 9">Forms part of the ribosomal stalk which helps the ribosome interact with GTP-bound translation factors.</text>
</comment>
<proteinExistence type="inferred from homology"/>
<evidence type="ECO:0000313" key="12">
    <source>
        <dbReference type="EMBL" id="OGY32134.1"/>
    </source>
</evidence>
<evidence type="ECO:0000256" key="7">
    <source>
        <dbReference type="HAMAP-Rule" id="MF_00736"/>
    </source>
</evidence>
<evidence type="ECO:0000256" key="1">
    <source>
        <dbReference type="ARBA" id="ARBA00010537"/>
    </source>
</evidence>
<dbReference type="SUPFAM" id="SSF46906">
    <property type="entry name" value="Ribosomal protein L11, C-terminal domain"/>
    <property type="match status" value="1"/>
</dbReference>
<dbReference type="Pfam" id="PF00298">
    <property type="entry name" value="Ribosomal_L11"/>
    <property type="match status" value="1"/>
</dbReference>
<evidence type="ECO:0000259" key="10">
    <source>
        <dbReference type="Pfam" id="PF00298"/>
    </source>
</evidence>
<evidence type="ECO:0000313" key="13">
    <source>
        <dbReference type="Proteomes" id="UP000177718"/>
    </source>
</evidence>
<dbReference type="InterPro" id="IPR020784">
    <property type="entry name" value="Ribosomal_uL11_N"/>
</dbReference>
<reference evidence="12 13" key="1">
    <citation type="journal article" date="2016" name="Nat. Commun.">
        <title>Thousands of microbial genomes shed light on interconnected biogeochemical processes in an aquifer system.</title>
        <authorList>
            <person name="Anantharaman K."/>
            <person name="Brown C.T."/>
            <person name="Hug L.A."/>
            <person name="Sharon I."/>
            <person name="Castelle C.J."/>
            <person name="Probst A.J."/>
            <person name="Thomas B.C."/>
            <person name="Singh A."/>
            <person name="Wilkins M.J."/>
            <person name="Karaoz U."/>
            <person name="Brodie E.L."/>
            <person name="Williams K.H."/>
            <person name="Hubbard S.S."/>
            <person name="Banfield J.F."/>
        </authorList>
    </citation>
    <scope>NUCLEOTIDE SEQUENCE [LARGE SCALE GENOMIC DNA]</scope>
</reference>
<dbReference type="GO" id="GO:0022625">
    <property type="term" value="C:cytosolic large ribosomal subunit"/>
    <property type="evidence" value="ECO:0007669"/>
    <property type="project" value="TreeGrafter"/>
</dbReference>
<comment type="caution">
    <text evidence="12">The sequence shown here is derived from an EMBL/GenBank/DDBJ whole genome shotgun (WGS) entry which is preliminary data.</text>
</comment>
<comment type="similarity">
    <text evidence="1 7 8">Belongs to the universal ribosomal protein uL11 family.</text>
</comment>
<sequence>MAVGKKVKTIVKINLNAGTATPAPPVGTALGPHGINIMDFVKQYNEKTADKSGQVIPAVITIFEDRSFVFILKTPPVADMIKKELRLEKGSGVPHREKVGKLTNDQVRKIAESKMADLNTRNVDQAMKSVSGTARSMGVDVE</sequence>
<dbReference type="Pfam" id="PF03946">
    <property type="entry name" value="Ribosomal_L11_N"/>
    <property type="match status" value="1"/>
</dbReference>
<evidence type="ECO:0000256" key="5">
    <source>
        <dbReference type="ARBA" id="ARBA00022980"/>
    </source>
</evidence>
<evidence type="ECO:0000256" key="4">
    <source>
        <dbReference type="ARBA" id="ARBA00022884"/>
    </source>
</evidence>
<dbReference type="HAMAP" id="MF_00736">
    <property type="entry name" value="Ribosomal_uL11"/>
    <property type="match status" value="1"/>
</dbReference>
<dbReference type="GO" id="GO:0003735">
    <property type="term" value="F:structural constituent of ribosome"/>
    <property type="evidence" value="ECO:0007669"/>
    <property type="project" value="InterPro"/>
</dbReference>
<dbReference type="PANTHER" id="PTHR11661">
    <property type="entry name" value="60S RIBOSOMAL PROTEIN L12"/>
    <property type="match status" value="1"/>
</dbReference>
<dbReference type="GO" id="GO:0006412">
    <property type="term" value="P:translation"/>
    <property type="evidence" value="ECO:0007669"/>
    <property type="project" value="UniProtKB-UniRule"/>
</dbReference>
<evidence type="ECO:0000259" key="11">
    <source>
        <dbReference type="Pfam" id="PF03946"/>
    </source>
</evidence>
<feature type="domain" description="Large ribosomal subunit protein uL11 C-terminal" evidence="10">
    <location>
        <begin position="73"/>
        <end position="141"/>
    </location>
</feature>
<organism evidence="12 13">
    <name type="scientific">Candidatus Woykebacteria bacterium RIFCSPLOWO2_01_FULL_43_14</name>
    <dbReference type="NCBI Taxonomy" id="1802605"/>
    <lineage>
        <taxon>Bacteria</taxon>
        <taxon>Candidatus Woykeibacteriota</taxon>
    </lineage>
</organism>
<dbReference type="CDD" id="cd00349">
    <property type="entry name" value="Ribosomal_L11"/>
    <property type="match status" value="1"/>
</dbReference>
<dbReference type="GO" id="GO:0070180">
    <property type="term" value="F:large ribosomal subunit rRNA binding"/>
    <property type="evidence" value="ECO:0007669"/>
    <property type="project" value="UniProtKB-UniRule"/>
</dbReference>
<comment type="PTM">
    <text evidence="7 9">One or more lysine residues are methylated.</text>
</comment>
<dbReference type="AlphaFoldDB" id="A0A1G1WWR8"/>
<gene>
    <name evidence="7" type="primary">rplK</name>
    <name evidence="12" type="ORF">A3A61_02770</name>
</gene>
<dbReference type="EMBL" id="MHDB01000018">
    <property type="protein sequence ID" value="OGY32134.1"/>
    <property type="molecule type" value="Genomic_DNA"/>
</dbReference>
<name>A0A1G1WWR8_9BACT</name>
<dbReference type="InterPro" id="IPR006519">
    <property type="entry name" value="Ribosomal_uL11_bac-typ"/>
</dbReference>
<dbReference type="FunFam" id="3.30.1550.10:FF:000005">
    <property type="entry name" value="50S ribosomal protein L11"/>
    <property type="match status" value="1"/>
</dbReference>
<evidence type="ECO:0000256" key="6">
    <source>
        <dbReference type="ARBA" id="ARBA00023274"/>
    </source>
</evidence>